<dbReference type="PANTHER" id="PTHR30027">
    <property type="entry name" value="RIBOSOMAL RNA SMALL SUBUNIT METHYLTRANSFERASE E"/>
    <property type="match status" value="1"/>
</dbReference>
<evidence type="ECO:0000256" key="1">
    <source>
        <dbReference type="ARBA" id="ARBA00004496"/>
    </source>
</evidence>
<dbReference type="CDD" id="cd18084">
    <property type="entry name" value="RsmE-like"/>
    <property type="match status" value="1"/>
</dbReference>
<comment type="subcellular location">
    <subcellularLocation>
        <location evidence="1 12">Cytoplasm</location>
    </subcellularLocation>
</comment>
<dbReference type="InterPro" id="IPR046887">
    <property type="entry name" value="RsmE_PUA-like"/>
</dbReference>
<dbReference type="EMBL" id="SPQQ01000001">
    <property type="protein sequence ID" value="TGE39862.1"/>
    <property type="molecule type" value="Genomic_DNA"/>
</dbReference>
<dbReference type="EC" id="2.1.1.193" evidence="3 12"/>
<dbReference type="Gene3D" id="3.40.1280.10">
    <property type="match status" value="1"/>
</dbReference>
<evidence type="ECO:0000313" key="15">
    <source>
        <dbReference type="EMBL" id="TGE39862.1"/>
    </source>
</evidence>
<comment type="similarity">
    <text evidence="2 12">Belongs to the RNA methyltransferase RsmE family.</text>
</comment>
<dbReference type="InterPro" id="IPR046886">
    <property type="entry name" value="RsmE_MTase_dom"/>
</dbReference>
<comment type="caution">
    <text evidence="15">The sequence shown here is derived from an EMBL/GenBank/DDBJ whole genome shotgun (WGS) entry which is preliminary data.</text>
</comment>
<keyword evidence="7 12" id="KW-0489">Methyltransferase</keyword>
<dbReference type="AlphaFoldDB" id="A0A4Z0R9N7"/>
<keyword evidence="16" id="KW-1185">Reference proteome</keyword>
<comment type="function">
    <text evidence="10 12">Specifically methylates the N3 position of the uracil ring of uridine 1498 (m3U1498) in 16S rRNA. Acts on the fully assembled 30S ribosomal subunit.</text>
</comment>
<evidence type="ECO:0000256" key="7">
    <source>
        <dbReference type="ARBA" id="ARBA00022603"/>
    </source>
</evidence>
<evidence type="ECO:0000313" key="16">
    <source>
        <dbReference type="Proteomes" id="UP000298460"/>
    </source>
</evidence>
<name>A0A4Z0R9N7_9FIRM</name>
<dbReference type="PIRSF" id="PIRSF015601">
    <property type="entry name" value="MTase_slr0722"/>
    <property type="match status" value="1"/>
</dbReference>
<dbReference type="GO" id="GO:0070475">
    <property type="term" value="P:rRNA base methylation"/>
    <property type="evidence" value="ECO:0007669"/>
    <property type="project" value="TreeGrafter"/>
</dbReference>
<evidence type="ECO:0000256" key="12">
    <source>
        <dbReference type="PIRNR" id="PIRNR015601"/>
    </source>
</evidence>
<keyword evidence="6 12" id="KW-0698">rRNA processing</keyword>
<proteinExistence type="inferred from homology"/>
<evidence type="ECO:0000256" key="9">
    <source>
        <dbReference type="ARBA" id="ARBA00022691"/>
    </source>
</evidence>
<protein>
    <recommendedName>
        <fullName evidence="4 12">Ribosomal RNA small subunit methyltransferase E</fullName>
        <ecNumber evidence="3 12">2.1.1.193</ecNumber>
    </recommendedName>
</protein>
<evidence type="ECO:0000256" key="10">
    <source>
        <dbReference type="ARBA" id="ARBA00025699"/>
    </source>
</evidence>
<dbReference type="OrthoDB" id="9815641at2"/>
<dbReference type="SUPFAM" id="SSF75217">
    <property type="entry name" value="alpha/beta knot"/>
    <property type="match status" value="1"/>
</dbReference>
<dbReference type="NCBIfam" id="NF008692">
    <property type="entry name" value="PRK11713.1-5"/>
    <property type="match status" value="1"/>
</dbReference>
<evidence type="ECO:0000259" key="13">
    <source>
        <dbReference type="Pfam" id="PF04452"/>
    </source>
</evidence>
<feature type="domain" description="Ribosomal RNA small subunit methyltransferase E PUA-like" evidence="14">
    <location>
        <begin position="16"/>
        <end position="63"/>
    </location>
</feature>
<dbReference type="RefSeq" id="WP_135544800.1">
    <property type="nucleotide sequence ID" value="NZ_SPQQ01000001.1"/>
</dbReference>
<organism evidence="15 16">
    <name type="scientific">Desulfosporosinus fructosivorans</name>
    <dbReference type="NCBI Taxonomy" id="2018669"/>
    <lineage>
        <taxon>Bacteria</taxon>
        <taxon>Bacillati</taxon>
        <taxon>Bacillota</taxon>
        <taxon>Clostridia</taxon>
        <taxon>Eubacteriales</taxon>
        <taxon>Desulfitobacteriaceae</taxon>
        <taxon>Desulfosporosinus</taxon>
    </lineage>
</organism>
<keyword evidence="9 12" id="KW-0949">S-adenosyl-L-methionine</keyword>
<evidence type="ECO:0000256" key="8">
    <source>
        <dbReference type="ARBA" id="ARBA00022679"/>
    </source>
</evidence>
<dbReference type="GO" id="GO:0070042">
    <property type="term" value="F:rRNA (uridine-N3-)-methyltransferase activity"/>
    <property type="evidence" value="ECO:0007669"/>
    <property type="project" value="TreeGrafter"/>
</dbReference>
<dbReference type="InterPro" id="IPR029028">
    <property type="entry name" value="Alpha/beta_knot_MTases"/>
</dbReference>
<dbReference type="GO" id="GO:0005737">
    <property type="term" value="C:cytoplasm"/>
    <property type="evidence" value="ECO:0007669"/>
    <property type="project" value="UniProtKB-SubCell"/>
</dbReference>
<dbReference type="PANTHER" id="PTHR30027:SF3">
    <property type="entry name" value="16S RRNA (URACIL(1498)-N(3))-METHYLTRANSFERASE"/>
    <property type="match status" value="1"/>
</dbReference>
<dbReference type="InterPro" id="IPR029026">
    <property type="entry name" value="tRNA_m1G_MTases_N"/>
</dbReference>
<dbReference type="Pfam" id="PF20260">
    <property type="entry name" value="PUA_4"/>
    <property type="match status" value="1"/>
</dbReference>
<evidence type="ECO:0000256" key="5">
    <source>
        <dbReference type="ARBA" id="ARBA00022490"/>
    </source>
</evidence>
<keyword evidence="8 12" id="KW-0808">Transferase</keyword>
<feature type="domain" description="Ribosomal RNA small subunit methyltransferase E methyltransferase" evidence="13">
    <location>
        <begin position="73"/>
        <end position="235"/>
    </location>
</feature>
<dbReference type="NCBIfam" id="TIGR00046">
    <property type="entry name" value="RsmE family RNA methyltransferase"/>
    <property type="match status" value="1"/>
</dbReference>
<gene>
    <name evidence="15" type="ORF">E4K67_02420</name>
</gene>
<evidence type="ECO:0000256" key="11">
    <source>
        <dbReference type="ARBA" id="ARBA00047944"/>
    </source>
</evidence>
<sequence>MNRFKITELGDEVFWLRDAERDHLVRVLRLKPGDLVVGFDNTGMEYTSVINKIEDNSVTCRILSSDHPDVEAHTAVYLVAGLSKGEKMEWVIQKGTELGMKSLIPLRAKRSVMQLEGSRAQERVVRWQRITSEAAKQSHRVQEPLISEVCDWKDLAEAVPPDTQWIIPYEEEKTQTLVSVLKTMDAERPIAILIGPEGGFDETEVAFAQEKLGAKSVTLGPRILRAETAALATLVMVLAHFGDLGAL</sequence>
<dbReference type="Proteomes" id="UP000298460">
    <property type="component" value="Unassembled WGS sequence"/>
</dbReference>
<dbReference type="SUPFAM" id="SSF88697">
    <property type="entry name" value="PUA domain-like"/>
    <property type="match status" value="1"/>
</dbReference>
<dbReference type="InterPro" id="IPR015947">
    <property type="entry name" value="PUA-like_sf"/>
</dbReference>
<comment type="catalytic activity">
    <reaction evidence="11 12">
        <text>uridine(1498) in 16S rRNA + S-adenosyl-L-methionine = N(3)-methyluridine(1498) in 16S rRNA + S-adenosyl-L-homocysteine + H(+)</text>
        <dbReference type="Rhea" id="RHEA:42920"/>
        <dbReference type="Rhea" id="RHEA-COMP:10283"/>
        <dbReference type="Rhea" id="RHEA-COMP:10284"/>
        <dbReference type="ChEBI" id="CHEBI:15378"/>
        <dbReference type="ChEBI" id="CHEBI:57856"/>
        <dbReference type="ChEBI" id="CHEBI:59789"/>
        <dbReference type="ChEBI" id="CHEBI:65315"/>
        <dbReference type="ChEBI" id="CHEBI:74502"/>
        <dbReference type="EC" id="2.1.1.193"/>
    </reaction>
</comment>
<evidence type="ECO:0000256" key="3">
    <source>
        <dbReference type="ARBA" id="ARBA00012328"/>
    </source>
</evidence>
<evidence type="ECO:0000256" key="6">
    <source>
        <dbReference type="ARBA" id="ARBA00022552"/>
    </source>
</evidence>
<dbReference type="Pfam" id="PF04452">
    <property type="entry name" value="Methyltrans_RNA"/>
    <property type="match status" value="1"/>
</dbReference>
<evidence type="ECO:0000259" key="14">
    <source>
        <dbReference type="Pfam" id="PF20260"/>
    </source>
</evidence>
<accession>A0A4Z0R9N7</accession>
<dbReference type="InterPro" id="IPR006700">
    <property type="entry name" value="RsmE"/>
</dbReference>
<evidence type="ECO:0000256" key="2">
    <source>
        <dbReference type="ARBA" id="ARBA00005528"/>
    </source>
</evidence>
<evidence type="ECO:0000256" key="4">
    <source>
        <dbReference type="ARBA" id="ARBA00013673"/>
    </source>
</evidence>
<keyword evidence="5 12" id="KW-0963">Cytoplasm</keyword>
<reference evidence="15 16" key="1">
    <citation type="submission" date="2019-03" db="EMBL/GenBank/DDBJ databases">
        <title>Draft Genome Sequence of Desulfosporosinus fructosivorans Strain 63.6F, Isolated from Marine Sediment in the Baltic Sea.</title>
        <authorList>
            <person name="Hausmann B."/>
            <person name="Vandieken V."/>
            <person name="Pjevac P."/>
            <person name="Schreck K."/>
            <person name="Herbold C.W."/>
            <person name="Loy A."/>
        </authorList>
    </citation>
    <scope>NUCLEOTIDE SEQUENCE [LARGE SCALE GENOMIC DNA]</scope>
    <source>
        <strain evidence="15 16">63.6F</strain>
    </source>
</reference>